<dbReference type="EMBL" id="RDQH01000337">
    <property type="protein sequence ID" value="RXH83100.1"/>
    <property type="molecule type" value="Genomic_DNA"/>
</dbReference>
<evidence type="ECO:0000313" key="2">
    <source>
        <dbReference type="EMBL" id="RXH83100.1"/>
    </source>
</evidence>
<gene>
    <name evidence="2" type="ORF">DVH24_003598</name>
</gene>
<proteinExistence type="predicted"/>
<feature type="transmembrane region" description="Helical" evidence="1">
    <location>
        <begin position="146"/>
        <end position="174"/>
    </location>
</feature>
<reference evidence="2 3" key="1">
    <citation type="submission" date="2018-10" db="EMBL/GenBank/DDBJ databases">
        <title>A high-quality apple genome assembly.</title>
        <authorList>
            <person name="Hu J."/>
        </authorList>
    </citation>
    <scope>NUCLEOTIDE SEQUENCE [LARGE SCALE GENOMIC DNA]</scope>
    <source>
        <strain evidence="3">cv. HFTH1</strain>
        <tissue evidence="2">Young leaf</tissue>
    </source>
</reference>
<name>A0A498IIR7_MALDO</name>
<organism evidence="2 3">
    <name type="scientific">Malus domestica</name>
    <name type="common">Apple</name>
    <name type="synonym">Pyrus malus</name>
    <dbReference type="NCBI Taxonomy" id="3750"/>
    <lineage>
        <taxon>Eukaryota</taxon>
        <taxon>Viridiplantae</taxon>
        <taxon>Streptophyta</taxon>
        <taxon>Embryophyta</taxon>
        <taxon>Tracheophyta</taxon>
        <taxon>Spermatophyta</taxon>
        <taxon>Magnoliopsida</taxon>
        <taxon>eudicotyledons</taxon>
        <taxon>Gunneridae</taxon>
        <taxon>Pentapetalae</taxon>
        <taxon>rosids</taxon>
        <taxon>fabids</taxon>
        <taxon>Rosales</taxon>
        <taxon>Rosaceae</taxon>
        <taxon>Amygdaloideae</taxon>
        <taxon>Maleae</taxon>
        <taxon>Malus</taxon>
    </lineage>
</organism>
<keyword evidence="1" id="KW-1133">Transmembrane helix</keyword>
<dbReference type="AlphaFoldDB" id="A0A498IIR7"/>
<accession>A0A498IIR7</accession>
<dbReference type="Proteomes" id="UP000290289">
    <property type="component" value="Chromosome 11"/>
</dbReference>
<sequence>MNSPNCPPIPSFPWNDVHHVHASIIVEGLCFDSFLTFPLTLLQFAKPSIYFDLSHKPLCCQSLPSLALRSRLPSLTFLMKKTNPVEISPVLSSKTTNHNNQTPKKNLIRKAICFSLDLGFPFIPTLSKPLPWGVDQARVFSDALHVLHMGFLFKFLFCDFGGFVCTLGSCMWVFNLTAYGCLIRFCFQFQGTLDFLFLFWAFVIQGEQFQLLSLGLLWNQIFYFYDCES</sequence>
<evidence type="ECO:0000313" key="3">
    <source>
        <dbReference type="Proteomes" id="UP000290289"/>
    </source>
</evidence>
<keyword evidence="1" id="KW-0812">Transmembrane</keyword>
<keyword evidence="1" id="KW-0472">Membrane</keyword>
<keyword evidence="3" id="KW-1185">Reference proteome</keyword>
<comment type="caution">
    <text evidence="2">The sequence shown here is derived from an EMBL/GenBank/DDBJ whole genome shotgun (WGS) entry which is preliminary data.</text>
</comment>
<protein>
    <submittedName>
        <fullName evidence="2">Uncharacterized protein</fullName>
    </submittedName>
</protein>
<evidence type="ECO:0000256" key="1">
    <source>
        <dbReference type="SAM" id="Phobius"/>
    </source>
</evidence>